<dbReference type="SUPFAM" id="SSF52833">
    <property type="entry name" value="Thioredoxin-like"/>
    <property type="match status" value="1"/>
</dbReference>
<evidence type="ECO:0000256" key="2">
    <source>
        <dbReference type="ARBA" id="ARBA00022692"/>
    </source>
</evidence>
<reference evidence="8" key="1">
    <citation type="submission" date="2020-06" db="EMBL/GenBank/DDBJ databases">
        <authorList>
            <consortium name="Plant Systems Biology data submission"/>
        </authorList>
    </citation>
    <scope>NUCLEOTIDE SEQUENCE</scope>
    <source>
        <strain evidence="8">D6</strain>
    </source>
</reference>
<evidence type="ECO:0000256" key="5">
    <source>
        <dbReference type="SAM" id="Phobius"/>
    </source>
</evidence>
<protein>
    <submittedName>
        <fullName evidence="8">Glutaredoxin-C4</fullName>
    </submittedName>
</protein>
<dbReference type="PANTHER" id="PTHR37955">
    <property type="entry name" value="TELLURITE RESISTANCE PROTEIN TEHA"/>
    <property type="match status" value="1"/>
</dbReference>
<evidence type="ECO:0000256" key="4">
    <source>
        <dbReference type="ARBA" id="ARBA00023136"/>
    </source>
</evidence>
<evidence type="ECO:0000313" key="9">
    <source>
        <dbReference type="Proteomes" id="UP001153069"/>
    </source>
</evidence>
<feature type="transmembrane region" description="Helical" evidence="5">
    <location>
        <begin position="506"/>
        <end position="524"/>
    </location>
</feature>
<dbReference type="InterPro" id="IPR038665">
    <property type="entry name" value="Voltage-dep_anion_channel_sf"/>
</dbReference>
<dbReference type="Pfam" id="PF03595">
    <property type="entry name" value="SLAC1"/>
    <property type="match status" value="1"/>
</dbReference>
<sequence length="984" mass="111471">MVASGVQVSTNNDVDVDDYTSTELVEEDFATPEQVSFATNTIVEVTDLSNYKGSSVGDRVESFLHEHSVAVIAKSHCPFCRDVLDVLAKQLGVTVHVINVDKISGGGNIHKHIINTYKHRTVPAVFVRGQFLGGCDDVKALRANGKLERELLAGLIGNQRATYSSGKVETAHLVPVQRSKACHPLFWFPNVVNNYVVRVTGFFVCLFAVLSAAFPNEDFPGYVAAGLLIDFVLRMVVGSSASPLGMVATFLTSPFHPQFKPGPPKQFAAACGTFFSLMGTIFYFVEFEYHQYIACGFMAGLAMASGLEWAFDFCLGCLFYSWGIMFGIFPDYVYRIYTSSKQEVEESWEYMHYNSNAPKPEKVDSDPSSAISLKYKRKTDEWTKDDFNIIRNMQVSYFAMPLALLALAVAFKMGAEFTTSFNTTGVERQYVITDEVYMAVGLLGTVILLLWALLYLARFVLHSHKCKTEWDCPMRSPSFGAPTICLMLISFLIHDEEVEDYRLDDIARVIFWVGSLAHCLLTIAKLGEWVGMRHELEHVHSQWMILPVGLSVAALVCPMIPLFDLDNDNARGNVLVARLFQSFAVVMWIVLFVINFLKVVTSHNSDNRLRHGVFIWVAAPCIIGMADYSICVSDKVLPLEQCNASFVNYFFMALFIFAVLCWSTLPYIGFLGKDKFGMQYWIGCFALGALAACSALMYAIYGYNALENLMITALIMASVANGVCFLHTLASLSRRRGVFTPEQKWGPLSFMKLTHEAIRGNMETMRSSLDTLDLNDKSDAARDHLAVFAAHFNRLCIVHDEHSKHEDQVIFKEFNDWFSKHAKKYNDDHEDFHAKIAYFKNLANLLLNTNIAKERRQSALDTLKKDLPPFLDYFLVHLKGEEDNLNPIGRKYLPLQVQKQISRKVFQITASENWEVIIPYVINNLPRHVQRVRYLKVLLWSMPERGQQIGAIVYRNVDAVMWERLRVEVPEMIPRGAYNWRRYY</sequence>
<feature type="transmembrane region" description="Helical" evidence="5">
    <location>
        <begin position="646"/>
        <end position="668"/>
    </location>
</feature>
<dbReference type="GO" id="GO:0005886">
    <property type="term" value="C:plasma membrane"/>
    <property type="evidence" value="ECO:0007669"/>
    <property type="project" value="TreeGrafter"/>
</dbReference>
<comment type="caution">
    <text evidence="8">The sequence shown here is derived from an EMBL/GenBank/DDBJ whole genome shotgun (WGS) entry which is preliminary data.</text>
</comment>
<keyword evidence="3 5" id="KW-1133">Transmembrane helix</keyword>
<feature type="domain" description="Glutaredoxin" evidence="6">
    <location>
        <begin position="69"/>
        <end position="131"/>
    </location>
</feature>
<feature type="transmembrane region" description="Helical" evidence="5">
    <location>
        <begin position="544"/>
        <end position="563"/>
    </location>
</feature>
<dbReference type="AlphaFoldDB" id="A0A9N8DXP8"/>
<feature type="transmembrane region" description="Helical" evidence="5">
    <location>
        <begin position="575"/>
        <end position="597"/>
    </location>
</feature>
<evidence type="ECO:0000259" key="7">
    <source>
        <dbReference type="Pfam" id="PF14340"/>
    </source>
</evidence>
<feature type="transmembrane region" description="Helical" evidence="5">
    <location>
        <begin position="478"/>
        <end position="494"/>
    </location>
</feature>
<gene>
    <name evidence="8" type="ORF">SEMRO_324_G117540.1</name>
</gene>
<proteinExistence type="predicted"/>
<dbReference type="Gene3D" id="1.50.10.150">
    <property type="entry name" value="Voltage-dependent anion channel"/>
    <property type="match status" value="1"/>
</dbReference>
<feature type="transmembrane region" description="Helical" evidence="5">
    <location>
        <begin position="317"/>
        <end position="334"/>
    </location>
</feature>
<dbReference type="InterPro" id="IPR014025">
    <property type="entry name" value="Glutaredoxin_subgr"/>
</dbReference>
<accession>A0A9N8DXP8</accession>
<dbReference type="InterPro" id="IPR004695">
    <property type="entry name" value="SLAC1/Mae1/Ssu1/TehA"/>
</dbReference>
<dbReference type="InterPro" id="IPR025508">
    <property type="entry name" value="DUF4395"/>
</dbReference>
<dbReference type="PRINTS" id="PR00160">
    <property type="entry name" value="GLUTAREDOXIN"/>
</dbReference>
<organism evidence="8 9">
    <name type="scientific">Seminavis robusta</name>
    <dbReference type="NCBI Taxonomy" id="568900"/>
    <lineage>
        <taxon>Eukaryota</taxon>
        <taxon>Sar</taxon>
        <taxon>Stramenopiles</taxon>
        <taxon>Ochrophyta</taxon>
        <taxon>Bacillariophyta</taxon>
        <taxon>Bacillariophyceae</taxon>
        <taxon>Bacillariophycidae</taxon>
        <taxon>Naviculales</taxon>
        <taxon>Naviculaceae</taxon>
        <taxon>Seminavis</taxon>
    </lineage>
</organism>
<comment type="subcellular location">
    <subcellularLocation>
        <location evidence="1">Membrane</location>
        <topology evidence="1">Multi-pass membrane protein</topology>
    </subcellularLocation>
</comment>
<feature type="transmembrane region" description="Helical" evidence="5">
    <location>
        <begin position="680"/>
        <end position="703"/>
    </location>
</feature>
<dbReference type="Pfam" id="PF14340">
    <property type="entry name" value="DUF4395"/>
    <property type="match status" value="1"/>
</dbReference>
<evidence type="ECO:0000313" key="8">
    <source>
        <dbReference type="EMBL" id="CAB9507889.1"/>
    </source>
</evidence>
<dbReference type="OrthoDB" id="418495at2759"/>
<dbReference type="EMBL" id="CAICTM010000323">
    <property type="protein sequence ID" value="CAB9507889.1"/>
    <property type="molecule type" value="Genomic_DNA"/>
</dbReference>
<dbReference type="GO" id="GO:0046583">
    <property type="term" value="F:monoatomic cation efflux transmembrane transporter activity"/>
    <property type="evidence" value="ECO:0007669"/>
    <property type="project" value="TreeGrafter"/>
</dbReference>
<dbReference type="Gene3D" id="3.40.30.10">
    <property type="entry name" value="Glutaredoxin"/>
    <property type="match status" value="1"/>
</dbReference>
<feature type="transmembrane region" description="Helical" evidence="5">
    <location>
        <begin position="709"/>
        <end position="730"/>
    </location>
</feature>
<evidence type="ECO:0000256" key="3">
    <source>
        <dbReference type="ARBA" id="ARBA00022989"/>
    </source>
</evidence>
<dbReference type="Gene3D" id="1.20.120.520">
    <property type="entry name" value="nmb1532 protein domain like"/>
    <property type="match status" value="1"/>
</dbReference>
<dbReference type="InterPro" id="IPR036249">
    <property type="entry name" value="Thioredoxin-like_sf"/>
</dbReference>
<dbReference type="PANTHER" id="PTHR37955:SF1">
    <property type="entry name" value="DEP DOMAIN-CONTAINING PROTEIN"/>
    <property type="match status" value="1"/>
</dbReference>
<dbReference type="Proteomes" id="UP001153069">
    <property type="component" value="Unassembled WGS sequence"/>
</dbReference>
<feature type="transmembrane region" description="Helical" evidence="5">
    <location>
        <begin position="195"/>
        <end position="214"/>
    </location>
</feature>
<dbReference type="PROSITE" id="PS51354">
    <property type="entry name" value="GLUTAREDOXIN_2"/>
    <property type="match status" value="1"/>
</dbReference>
<feature type="transmembrane region" description="Helical" evidence="5">
    <location>
        <begin position="609"/>
        <end position="626"/>
    </location>
</feature>
<dbReference type="Pfam" id="PF00462">
    <property type="entry name" value="Glutaredoxin"/>
    <property type="match status" value="1"/>
</dbReference>
<feature type="transmembrane region" description="Helical" evidence="5">
    <location>
        <begin position="395"/>
        <end position="415"/>
    </location>
</feature>
<keyword evidence="2 5" id="KW-0812">Transmembrane</keyword>
<feature type="transmembrane region" description="Helical" evidence="5">
    <location>
        <begin position="435"/>
        <end position="457"/>
    </location>
</feature>
<keyword evidence="9" id="KW-1185">Reference proteome</keyword>
<feature type="transmembrane region" description="Helical" evidence="5">
    <location>
        <begin position="221"/>
        <end position="247"/>
    </location>
</feature>
<feature type="domain" description="DUF4395" evidence="7">
    <location>
        <begin position="192"/>
        <end position="322"/>
    </location>
</feature>
<feature type="transmembrane region" description="Helical" evidence="5">
    <location>
        <begin position="267"/>
        <end position="285"/>
    </location>
</feature>
<evidence type="ECO:0000256" key="1">
    <source>
        <dbReference type="ARBA" id="ARBA00004141"/>
    </source>
</evidence>
<dbReference type="InterPro" id="IPR002109">
    <property type="entry name" value="Glutaredoxin"/>
</dbReference>
<name>A0A9N8DXP8_9STRA</name>
<keyword evidence="4 5" id="KW-0472">Membrane</keyword>
<dbReference type="InterPro" id="IPR052951">
    <property type="entry name" value="Tellurite_res_ion_channel"/>
</dbReference>
<evidence type="ECO:0000259" key="6">
    <source>
        <dbReference type="Pfam" id="PF00462"/>
    </source>
</evidence>